<dbReference type="SUPFAM" id="SSF109604">
    <property type="entry name" value="HD-domain/PDEase-like"/>
    <property type="match status" value="1"/>
</dbReference>
<evidence type="ECO:0008006" key="3">
    <source>
        <dbReference type="Google" id="ProtNLM"/>
    </source>
</evidence>
<dbReference type="EMBL" id="JAEDAH010000091">
    <property type="protein sequence ID" value="MCA6064781.1"/>
    <property type="molecule type" value="Genomic_DNA"/>
</dbReference>
<dbReference type="Gene3D" id="1.10.3210.10">
    <property type="entry name" value="Hypothetical protein af1432"/>
    <property type="match status" value="1"/>
</dbReference>
<evidence type="ECO:0000313" key="1">
    <source>
        <dbReference type="EMBL" id="MCA6064781.1"/>
    </source>
</evidence>
<gene>
    <name evidence="1" type="ORF">I9W95_14305</name>
</gene>
<keyword evidence="2" id="KW-1185">Reference proteome</keyword>
<accession>A0ABS7ZSN5</accession>
<dbReference type="Proteomes" id="UP000714380">
    <property type="component" value="Unassembled WGS sequence"/>
</dbReference>
<name>A0ABS7ZSN5_9GAMM</name>
<reference evidence="1 2" key="1">
    <citation type="submission" date="2020-12" db="EMBL/GenBank/DDBJ databases">
        <title>Novel Thalassolituus-related marine hydrocarbonoclastic bacteria mediated algae-derived hydrocarbons mineralization in twilight zone of the northern South China Sea.</title>
        <authorList>
            <person name="Dong C."/>
        </authorList>
    </citation>
    <scope>NUCLEOTIDE SEQUENCE [LARGE SCALE GENOMIC DNA]</scope>
    <source>
        <strain evidence="1 2">IMCC1826</strain>
    </source>
</reference>
<sequence length="331" mass="37730">MTQFPITPAPARLWSEAGKQRDFPILEETRDLVRHALKSKKVSFDHVAPAIERDAALCLNLLQVAADQNPECLPQISGAASCLSLLGMQELVRLMKHLPVVERGTTDTSEQLYRAVIHTAGFAGNLAASWAQVRGNPSSSYARWATMLSSAPLLAWLRVWPQSGNWFYCLSEGDELVSAIRSVFGDDLKQWSLLARQLRLPQAAEDMFVRSNWPEQQQWRRLRRHDPRDLDNQRDLLHQCLQPMMIPLMAHHLAWHLHMSPEDIHTRRWTALVSHWLGKPQYVLQPQIRELQLLSSLQQHSSAGTGLHLLLSPHACRQQYPWIAPAEKKTV</sequence>
<dbReference type="RefSeq" id="WP_225676083.1">
    <property type="nucleotide sequence ID" value="NZ_JAEDAH010000091.1"/>
</dbReference>
<comment type="caution">
    <text evidence="1">The sequence shown here is derived from an EMBL/GenBank/DDBJ whole genome shotgun (WGS) entry which is preliminary data.</text>
</comment>
<protein>
    <recommendedName>
        <fullName evidence="3">HDOD domain-containing protein</fullName>
    </recommendedName>
</protein>
<evidence type="ECO:0000313" key="2">
    <source>
        <dbReference type="Proteomes" id="UP000714380"/>
    </source>
</evidence>
<proteinExistence type="predicted"/>
<organism evidence="1 2">
    <name type="scientific">Thalassolituus marinus</name>
    <dbReference type="NCBI Taxonomy" id="671053"/>
    <lineage>
        <taxon>Bacteria</taxon>
        <taxon>Pseudomonadati</taxon>
        <taxon>Pseudomonadota</taxon>
        <taxon>Gammaproteobacteria</taxon>
        <taxon>Oceanospirillales</taxon>
        <taxon>Oceanospirillaceae</taxon>
        <taxon>Thalassolituus</taxon>
    </lineage>
</organism>